<name>A0A6J5SVI0_9CAUD</name>
<sequence>MGLCVLCYSPYLMTIQLYQILYSESQRQHLSTNTTWYDNSDATNQPCLENHVIADLIISGDHLQADYFGVLSWAFERKRAVRIDKLLPLIDGSADVFAFDHHHTQPNVWRKAETWHKGIISAAREAFFECGMQEVAVQFDKVITPNIYSNAFVARSSVYEDYVTTWLIPFMTALAHVESAQTECKSYTAMKRKQGVTSEHLQRVTGYPYYTLMPFICERLFSTYLAFNRHLTIKHIA</sequence>
<proteinExistence type="predicted"/>
<organism evidence="1">
    <name type="scientific">uncultured Caudovirales phage</name>
    <dbReference type="NCBI Taxonomy" id="2100421"/>
    <lineage>
        <taxon>Viruses</taxon>
        <taxon>Duplodnaviria</taxon>
        <taxon>Heunggongvirae</taxon>
        <taxon>Uroviricota</taxon>
        <taxon>Caudoviricetes</taxon>
        <taxon>Peduoviridae</taxon>
        <taxon>Maltschvirus</taxon>
        <taxon>Maltschvirus maltsch</taxon>
    </lineage>
</organism>
<dbReference type="EMBL" id="LR797481">
    <property type="protein sequence ID" value="CAB4219538.1"/>
    <property type="molecule type" value="Genomic_DNA"/>
</dbReference>
<evidence type="ECO:0000313" key="1">
    <source>
        <dbReference type="EMBL" id="CAB4219538.1"/>
    </source>
</evidence>
<accession>A0A6J5SVI0</accession>
<reference evidence="1" key="1">
    <citation type="submission" date="2020-05" db="EMBL/GenBank/DDBJ databases">
        <authorList>
            <person name="Chiriac C."/>
            <person name="Salcher M."/>
            <person name="Ghai R."/>
            <person name="Kavagutti S V."/>
        </authorList>
    </citation>
    <scope>NUCLEOTIDE SEQUENCE</scope>
</reference>
<gene>
    <name evidence="1" type="ORF">UFOVP1615_24</name>
</gene>
<protein>
    <submittedName>
        <fullName evidence="1">Uncharacterized protein</fullName>
    </submittedName>
</protein>